<gene>
    <name evidence="2" type="ORF">Sangu_3089100</name>
</gene>
<feature type="region of interest" description="Disordered" evidence="1">
    <location>
        <begin position="1"/>
        <end position="64"/>
    </location>
</feature>
<dbReference type="EMBL" id="JACGWK010000239">
    <property type="protein sequence ID" value="KAL0302625.1"/>
    <property type="molecule type" value="Genomic_DNA"/>
</dbReference>
<feature type="compositionally biased region" description="Polar residues" evidence="1">
    <location>
        <begin position="1"/>
        <end position="10"/>
    </location>
</feature>
<reference evidence="2" key="1">
    <citation type="submission" date="2020-06" db="EMBL/GenBank/DDBJ databases">
        <authorList>
            <person name="Li T."/>
            <person name="Hu X."/>
            <person name="Zhang T."/>
            <person name="Song X."/>
            <person name="Zhang H."/>
            <person name="Dai N."/>
            <person name="Sheng W."/>
            <person name="Hou X."/>
            <person name="Wei L."/>
        </authorList>
    </citation>
    <scope>NUCLEOTIDE SEQUENCE</scope>
    <source>
        <strain evidence="2">G01</strain>
        <tissue evidence="2">Leaf</tissue>
    </source>
</reference>
<proteinExistence type="predicted"/>
<evidence type="ECO:0000256" key="1">
    <source>
        <dbReference type="SAM" id="MobiDB-lite"/>
    </source>
</evidence>
<accession>A0AAW2K7G4</accession>
<name>A0AAW2K7G4_9LAMI</name>
<comment type="caution">
    <text evidence="2">The sequence shown here is derived from an EMBL/GenBank/DDBJ whole genome shotgun (WGS) entry which is preliminary data.</text>
</comment>
<reference evidence="2" key="2">
    <citation type="journal article" date="2024" name="Plant">
        <title>Genomic evolution and insights into agronomic trait innovations of Sesamum species.</title>
        <authorList>
            <person name="Miao H."/>
            <person name="Wang L."/>
            <person name="Qu L."/>
            <person name="Liu H."/>
            <person name="Sun Y."/>
            <person name="Le M."/>
            <person name="Wang Q."/>
            <person name="Wei S."/>
            <person name="Zheng Y."/>
            <person name="Lin W."/>
            <person name="Duan Y."/>
            <person name="Cao H."/>
            <person name="Xiong S."/>
            <person name="Wang X."/>
            <person name="Wei L."/>
            <person name="Li C."/>
            <person name="Ma Q."/>
            <person name="Ju M."/>
            <person name="Zhao R."/>
            <person name="Li G."/>
            <person name="Mu C."/>
            <person name="Tian Q."/>
            <person name="Mei H."/>
            <person name="Zhang T."/>
            <person name="Gao T."/>
            <person name="Zhang H."/>
        </authorList>
    </citation>
    <scope>NUCLEOTIDE SEQUENCE</scope>
    <source>
        <strain evidence="2">G01</strain>
    </source>
</reference>
<evidence type="ECO:0000313" key="2">
    <source>
        <dbReference type="EMBL" id="KAL0302625.1"/>
    </source>
</evidence>
<protein>
    <submittedName>
        <fullName evidence="2">Uncharacterized protein</fullName>
    </submittedName>
</protein>
<sequence length="64" mass="7105">MRFKSSSAGSGSVGPTERDGRSKMGRNAPEMADFCCEMGPRQGEPHHPRRGARRELRVDMQLAM</sequence>
<dbReference type="AlphaFoldDB" id="A0AAW2K7G4"/>
<organism evidence="2">
    <name type="scientific">Sesamum angustifolium</name>
    <dbReference type="NCBI Taxonomy" id="2727405"/>
    <lineage>
        <taxon>Eukaryota</taxon>
        <taxon>Viridiplantae</taxon>
        <taxon>Streptophyta</taxon>
        <taxon>Embryophyta</taxon>
        <taxon>Tracheophyta</taxon>
        <taxon>Spermatophyta</taxon>
        <taxon>Magnoliopsida</taxon>
        <taxon>eudicotyledons</taxon>
        <taxon>Gunneridae</taxon>
        <taxon>Pentapetalae</taxon>
        <taxon>asterids</taxon>
        <taxon>lamiids</taxon>
        <taxon>Lamiales</taxon>
        <taxon>Pedaliaceae</taxon>
        <taxon>Sesamum</taxon>
    </lineage>
</organism>